<dbReference type="AlphaFoldDB" id="A0A382PYN5"/>
<gene>
    <name evidence="1" type="ORF">METZ01_LOCUS330831</name>
</gene>
<accession>A0A382PYN5</accession>
<protein>
    <recommendedName>
        <fullName evidence="2">DUF3450 domain-containing protein</fullName>
    </recommendedName>
</protein>
<reference evidence="1" key="1">
    <citation type="submission" date="2018-05" db="EMBL/GenBank/DDBJ databases">
        <authorList>
            <person name="Lanie J.A."/>
            <person name="Ng W.-L."/>
            <person name="Kazmierczak K.M."/>
            <person name="Andrzejewski T.M."/>
            <person name="Davidsen T.M."/>
            <person name="Wayne K.J."/>
            <person name="Tettelin H."/>
            <person name="Glass J.I."/>
            <person name="Rusch D."/>
            <person name="Podicherti R."/>
            <person name="Tsui H.-C.T."/>
            <person name="Winkler M.E."/>
        </authorList>
    </citation>
    <scope>NUCLEOTIDE SEQUENCE</scope>
</reference>
<organism evidence="1">
    <name type="scientific">marine metagenome</name>
    <dbReference type="NCBI Taxonomy" id="408172"/>
    <lineage>
        <taxon>unclassified sequences</taxon>
        <taxon>metagenomes</taxon>
        <taxon>ecological metagenomes</taxon>
    </lineage>
</organism>
<proteinExistence type="predicted"/>
<sequence length="206" mass="23341">GIVGVTREKVDEYRALLKEIDGLVVYNTLLDRQIEDQERELNNLSISIDQVSVIERQVLPLLTRMIQGLEGFVSGDVPFLEDERTDRVAGLRSLLERSDVTASEKFRVVMEAWQIENDYGRTIEAYADQLQINGTNREVDMLRVGRVVLAYQTPDGALSGVWDQVNRQWVPLGNEHRNSIRQGLRIARNQVSADMLLLPVAPPEEG</sequence>
<feature type="non-terminal residue" evidence="1">
    <location>
        <position position="1"/>
    </location>
</feature>
<evidence type="ECO:0008006" key="2">
    <source>
        <dbReference type="Google" id="ProtNLM"/>
    </source>
</evidence>
<name>A0A382PYN5_9ZZZZ</name>
<dbReference type="Pfam" id="PF11932">
    <property type="entry name" value="DUF3450"/>
    <property type="match status" value="1"/>
</dbReference>
<dbReference type="EMBL" id="UINC01110460">
    <property type="protein sequence ID" value="SVC77977.1"/>
    <property type="molecule type" value="Genomic_DNA"/>
</dbReference>
<dbReference type="InterPro" id="IPR016866">
    <property type="entry name" value="UCP028069"/>
</dbReference>
<evidence type="ECO:0000313" key="1">
    <source>
        <dbReference type="EMBL" id="SVC77977.1"/>
    </source>
</evidence>